<keyword evidence="10" id="KW-0547">Nucleotide-binding</keyword>
<dbReference type="InterPro" id="IPR001048">
    <property type="entry name" value="Asp/Glu/Uridylate_kinase"/>
</dbReference>
<dbReference type="PANTHER" id="PTHR21499:SF3">
    <property type="entry name" value="ASPARTOKINASE"/>
    <property type="match status" value="1"/>
</dbReference>
<evidence type="ECO:0000256" key="12">
    <source>
        <dbReference type="ARBA" id="ARBA00022840"/>
    </source>
</evidence>
<dbReference type="InterPro" id="IPR045865">
    <property type="entry name" value="ACT-like_dom_sf"/>
</dbReference>
<dbReference type="PIRSF" id="PIRSF000726">
    <property type="entry name" value="Asp_kin"/>
    <property type="match status" value="1"/>
</dbReference>
<evidence type="ECO:0000256" key="13">
    <source>
        <dbReference type="ARBA" id="ARBA00022915"/>
    </source>
</evidence>
<evidence type="ECO:0000256" key="4">
    <source>
        <dbReference type="ARBA" id="ARBA00005139"/>
    </source>
</evidence>
<comment type="catalytic activity">
    <reaction evidence="15 16">
        <text>L-aspartate + ATP = 4-phospho-L-aspartate + ADP</text>
        <dbReference type="Rhea" id="RHEA:23776"/>
        <dbReference type="ChEBI" id="CHEBI:29991"/>
        <dbReference type="ChEBI" id="CHEBI:30616"/>
        <dbReference type="ChEBI" id="CHEBI:57535"/>
        <dbReference type="ChEBI" id="CHEBI:456216"/>
        <dbReference type="EC" id="2.7.2.4"/>
    </reaction>
</comment>
<comment type="pathway">
    <text evidence="2 17">Amino-acid biosynthesis; L-lysine biosynthesis via DAP pathway; (S)-tetrahydrodipicolinate from L-aspartate: step 1/4.</text>
</comment>
<evidence type="ECO:0000313" key="20">
    <source>
        <dbReference type="EMBL" id="MDA2811407.1"/>
    </source>
</evidence>
<comment type="caution">
    <text evidence="20">The sequence shown here is derived from an EMBL/GenBank/DDBJ whole genome shotgun (WGS) entry which is preliminary data.</text>
</comment>
<keyword evidence="8 17" id="KW-0028">Amino-acid biosynthesis</keyword>
<protein>
    <recommendedName>
        <fullName evidence="7 16">Aspartokinase</fullName>
        <ecNumber evidence="6 16">2.7.2.4</ecNumber>
    </recommendedName>
</protein>
<evidence type="ECO:0000256" key="3">
    <source>
        <dbReference type="ARBA" id="ARBA00004986"/>
    </source>
</evidence>
<evidence type="ECO:0000256" key="15">
    <source>
        <dbReference type="ARBA" id="ARBA00047872"/>
    </source>
</evidence>
<feature type="domain" description="Aspartokinase ACT" evidence="19">
    <location>
        <begin position="338"/>
        <end position="396"/>
    </location>
</feature>
<dbReference type="EMBL" id="JAQFWQ010000029">
    <property type="protein sequence ID" value="MDA2811407.1"/>
    <property type="molecule type" value="Genomic_DNA"/>
</dbReference>
<dbReference type="PANTHER" id="PTHR21499">
    <property type="entry name" value="ASPARTATE KINASE"/>
    <property type="match status" value="1"/>
</dbReference>
<name>A0ABT4U4Z1_9ACTN</name>
<sequence>MNAIAVQKFGGSSLAEPGQVLRAAGLVRSAHRAGNRTVVCVSARGDTTDRLVAEAGAFGAPDPREADQLLATGETASAATMAMALGSLGVPAVSMTAAQAGIAAAPAGGEMRISGIDTAGIRAALGAGRAVVVAGFQGVDASGATRTLGRGGSDTTAVALAAALGAPRCAIYTDVDGVYTADPRTVPDARAIPRLPLGVMSEMAISGARVLHARAVELAAVHGITITVAAPDSGRPGTVVHGGSTDVLEGTGFAVAVTHTPRVARILLQGPGGPLTGVLAGVLAERRIPLEPVGWTSGAAGSEFAVRAEHLPAAEEALREAAAHTRLTYAVDASAGQVSLVGVGLLNRPEYTGRILRALEERGIPAEWALTTQSRASVLVPAESVGRAAAAVHEEFGLARPDASPAGAAT</sequence>
<dbReference type="SUPFAM" id="SSF53633">
    <property type="entry name" value="Carbamate kinase-like"/>
    <property type="match status" value="1"/>
</dbReference>
<keyword evidence="13" id="KW-0220">Diaminopimelate biosynthesis</keyword>
<keyword evidence="12" id="KW-0067">ATP-binding</keyword>
<dbReference type="Pfam" id="PF22468">
    <property type="entry name" value="ACT_9"/>
    <property type="match status" value="1"/>
</dbReference>
<evidence type="ECO:0000256" key="7">
    <source>
        <dbReference type="ARBA" id="ARBA00016273"/>
    </source>
</evidence>
<dbReference type="NCBIfam" id="TIGR00657">
    <property type="entry name" value="asp_kinases"/>
    <property type="match status" value="1"/>
</dbReference>
<dbReference type="SUPFAM" id="SSF55021">
    <property type="entry name" value="ACT-like"/>
    <property type="match status" value="1"/>
</dbReference>
<dbReference type="InterPro" id="IPR018042">
    <property type="entry name" value="Aspartate_kinase_CS"/>
</dbReference>
<dbReference type="InterPro" id="IPR036393">
    <property type="entry name" value="AceGlu_kinase-like_sf"/>
</dbReference>
<comment type="pathway">
    <text evidence="3 17">Amino-acid biosynthesis; L-methionine biosynthesis via de novo pathway; L-homoserine from L-aspartate: step 1/3.</text>
</comment>
<dbReference type="InterPro" id="IPR001341">
    <property type="entry name" value="Asp_kinase"/>
</dbReference>
<dbReference type="Pfam" id="PF00696">
    <property type="entry name" value="AA_kinase"/>
    <property type="match status" value="1"/>
</dbReference>
<dbReference type="Proteomes" id="UP001527866">
    <property type="component" value="Unassembled WGS sequence"/>
</dbReference>
<keyword evidence="9 16" id="KW-0808">Transferase</keyword>
<evidence type="ECO:0000259" key="19">
    <source>
        <dbReference type="Pfam" id="PF22468"/>
    </source>
</evidence>
<keyword evidence="14" id="KW-0457">Lysine biosynthesis</keyword>
<comment type="function">
    <text evidence="1">Catalyzes the phosphorylation of the beta-carboxyl group of aspartic acid with ATP to yield 4-phospho-L-aspartate, which is involved in the branched biosynthetic pathway leading to the biosynthesis of amino acids lysine, threonine, isoleucine and methionine.</text>
</comment>
<proteinExistence type="inferred from homology"/>
<dbReference type="PROSITE" id="PS00324">
    <property type="entry name" value="ASPARTOKINASE"/>
    <property type="match status" value="1"/>
</dbReference>
<evidence type="ECO:0000256" key="6">
    <source>
        <dbReference type="ARBA" id="ARBA00013059"/>
    </source>
</evidence>
<evidence type="ECO:0000256" key="16">
    <source>
        <dbReference type="RuleBase" id="RU003448"/>
    </source>
</evidence>
<dbReference type="EC" id="2.7.2.4" evidence="6 16"/>
<evidence type="ECO:0000256" key="5">
    <source>
        <dbReference type="ARBA" id="ARBA00010122"/>
    </source>
</evidence>
<keyword evidence="11 16" id="KW-0418">Kinase</keyword>
<evidence type="ECO:0000256" key="14">
    <source>
        <dbReference type="ARBA" id="ARBA00023154"/>
    </source>
</evidence>
<dbReference type="InterPro" id="IPR005260">
    <property type="entry name" value="Asp_kin_monofn"/>
</dbReference>
<comment type="similarity">
    <text evidence="5 16">Belongs to the aspartokinase family.</text>
</comment>
<keyword evidence="21" id="KW-1185">Reference proteome</keyword>
<evidence type="ECO:0000259" key="18">
    <source>
        <dbReference type="Pfam" id="PF00696"/>
    </source>
</evidence>
<evidence type="ECO:0000256" key="1">
    <source>
        <dbReference type="ARBA" id="ARBA00002843"/>
    </source>
</evidence>
<dbReference type="GO" id="GO:0004072">
    <property type="term" value="F:aspartate kinase activity"/>
    <property type="evidence" value="ECO:0007669"/>
    <property type="project" value="UniProtKB-EC"/>
</dbReference>
<evidence type="ECO:0000256" key="10">
    <source>
        <dbReference type="ARBA" id="ARBA00022741"/>
    </source>
</evidence>
<dbReference type="RefSeq" id="WP_270685863.1">
    <property type="nucleotide sequence ID" value="NZ_JAQFWQ010000029.1"/>
</dbReference>
<reference evidence="20 21" key="1">
    <citation type="submission" date="2023-01" db="EMBL/GenBank/DDBJ databases">
        <title>Draft genome sequence of Nocardiopsis sp. RSe5-2 isolated from halophytes.</title>
        <authorList>
            <person name="Duangmal K."/>
            <person name="Chantavorakit T."/>
        </authorList>
    </citation>
    <scope>NUCLEOTIDE SEQUENCE [LARGE SCALE GENOMIC DNA]</scope>
    <source>
        <strain evidence="20 21">RSe5-2</strain>
    </source>
</reference>
<evidence type="ECO:0000256" key="11">
    <source>
        <dbReference type="ARBA" id="ARBA00022777"/>
    </source>
</evidence>
<organism evidence="20 21">
    <name type="scientific">Nocardiopsis endophytica</name>
    <dbReference type="NCBI Taxonomy" id="3018445"/>
    <lineage>
        <taxon>Bacteria</taxon>
        <taxon>Bacillati</taxon>
        <taxon>Actinomycetota</taxon>
        <taxon>Actinomycetes</taxon>
        <taxon>Streptosporangiales</taxon>
        <taxon>Nocardiopsidaceae</taxon>
        <taxon>Nocardiopsis</taxon>
    </lineage>
</organism>
<evidence type="ECO:0000256" key="17">
    <source>
        <dbReference type="RuleBase" id="RU004249"/>
    </source>
</evidence>
<evidence type="ECO:0000256" key="8">
    <source>
        <dbReference type="ARBA" id="ARBA00022605"/>
    </source>
</evidence>
<evidence type="ECO:0000256" key="9">
    <source>
        <dbReference type="ARBA" id="ARBA00022679"/>
    </source>
</evidence>
<evidence type="ECO:0000313" key="21">
    <source>
        <dbReference type="Proteomes" id="UP001527866"/>
    </source>
</evidence>
<dbReference type="InterPro" id="IPR054352">
    <property type="entry name" value="ACT_Aspartokinase"/>
</dbReference>
<accession>A0ABT4U4Z1</accession>
<evidence type="ECO:0000256" key="2">
    <source>
        <dbReference type="ARBA" id="ARBA00004766"/>
    </source>
</evidence>
<dbReference type="Gene3D" id="3.40.1160.10">
    <property type="entry name" value="Acetylglutamate kinase-like"/>
    <property type="match status" value="1"/>
</dbReference>
<feature type="domain" description="Aspartate/glutamate/uridylate kinase" evidence="18">
    <location>
        <begin position="4"/>
        <end position="229"/>
    </location>
</feature>
<dbReference type="Gene3D" id="3.30.2130.10">
    <property type="entry name" value="VC0802-like"/>
    <property type="match status" value="1"/>
</dbReference>
<comment type="pathway">
    <text evidence="4 17">Amino-acid biosynthesis; L-threonine biosynthesis; L-threonine from L-aspartate: step 1/5.</text>
</comment>
<gene>
    <name evidence="20" type="ORF">O4J56_12260</name>
</gene>